<evidence type="ECO:0000313" key="9">
    <source>
        <dbReference type="EMBL" id="ALA58285.1"/>
    </source>
</evidence>
<evidence type="ECO:0000256" key="6">
    <source>
        <dbReference type="ARBA" id="ARBA00023012"/>
    </source>
</evidence>
<dbReference type="Gene3D" id="3.30.450.40">
    <property type="match status" value="1"/>
</dbReference>
<evidence type="ECO:0000256" key="4">
    <source>
        <dbReference type="ARBA" id="ARBA00022679"/>
    </source>
</evidence>
<dbReference type="KEGG" id="nmv:NITMOv2_1865"/>
<evidence type="ECO:0000256" key="5">
    <source>
        <dbReference type="ARBA" id="ARBA00022777"/>
    </source>
</evidence>
<dbReference type="SMART" id="SM00387">
    <property type="entry name" value="HATPase_c"/>
    <property type="match status" value="1"/>
</dbReference>
<dbReference type="InterPro" id="IPR036890">
    <property type="entry name" value="HATPase_C_sf"/>
</dbReference>
<gene>
    <name evidence="9" type="ORF">NITMOv2_1865</name>
</gene>
<dbReference type="GO" id="GO:0000155">
    <property type="term" value="F:phosphorelay sensor kinase activity"/>
    <property type="evidence" value="ECO:0007669"/>
    <property type="project" value="InterPro"/>
</dbReference>
<dbReference type="InterPro" id="IPR036097">
    <property type="entry name" value="HisK_dim/P_sf"/>
</dbReference>
<dbReference type="Gene3D" id="3.30.565.10">
    <property type="entry name" value="Histidine kinase-like ATPase, C-terminal domain"/>
    <property type="match status" value="1"/>
</dbReference>
<evidence type="ECO:0000256" key="3">
    <source>
        <dbReference type="ARBA" id="ARBA00022553"/>
    </source>
</evidence>
<sequence>MKGVRVPEHDLEAVELLSADHTILERPCLQFRPFGEDEQGEKIGDVSGLLIRDNVEYLEDCVRRVQGPGAGEGIVEHLCALLNERIRDPAYHVTPAFLKNVWNSYSYEFACFVREFCKVLSGDPQYHYNVGKEKHISPLIQTLGRPFALSQIHKMYPYFAHKYARALECTVMHVTDNSAVLRLQFPERVLQQFGPYRKACAAQTCESSKSRIAMVPVRVHGRTASIVKDRACIVKGDAFCEWEVTWTPERRALAYWPMWGLLSGTAVFAYVMAADSSASLWRASAAGLLAGGTALLGTYLLQREAKAREAVIQEQVGFVDTRHEELRESYLEQQRIAVELRRKVGQLTSLHRAGLLLSSTLNRETLLRSVAKTIVEDLQYDRVMVTMYDPLRCVAYGARLFGVPEQVAAFAEALEIPVSDPASVEGTVLLRGRPILVNDVQEVRDRMHPLYQELVSRTGCRSFVSVPLQAKDWILGSLTVDRRAAGSLTQEDVDVLVTLANQLSIALDNAAAYREIEELNTGLEEKVRLRTAELEAANEKLRELNQLKSTFVSVVSHELRTPLTSIRSFIENMLDGMTGALNEKQSRYLSRMLFNIDRLSRLIVDLLDLSRIEAGKVELRLQPVAVADLVNDIVEGLRAIAGEKSVTLEARHDQALPSVRADSDHLTQILTNLIGNAIKFTPVGGRVEVHTGTQEPGLVRISVSDTGCGIAPEDLPKVFDKFYRGVSVPPDARGAGLGLAIAKSLVELHGGRIWVESVQWSGSSFSFTIPAHPPGETAG</sequence>
<dbReference type="CDD" id="cd00082">
    <property type="entry name" value="HisKA"/>
    <property type="match status" value="1"/>
</dbReference>
<dbReference type="InterPro" id="IPR029016">
    <property type="entry name" value="GAF-like_dom_sf"/>
</dbReference>
<feature type="domain" description="Histidine kinase" evidence="8">
    <location>
        <begin position="554"/>
        <end position="773"/>
    </location>
</feature>
<dbReference type="SUPFAM" id="SSF55781">
    <property type="entry name" value="GAF domain-like"/>
    <property type="match status" value="1"/>
</dbReference>
<comment type="catalytic activity">
    <reaction evidence="1">
        <text>ATP + protein L-histidine = ADP + protein N-phospho-L-histidine.</text>
        <dbReference type="EC" id="2.7.13.3"/>
    </reaction>
</comment>
<dbReference type="SUPFAM" id="SSF47384">
    <property type="entry name" value="Homodimeric domain of signal transducing histidine kinase"/>
    <property type="match status" value="1"/>
</dbReference>
<dbReference type="FunFam" id="3.30.565.10:FF:000006">
    <property type="entry name" value="Sensor histidine kinase WalK"/>
    <property type="match status" value="1"/>
</dbReference>
<dbReference type="EC" id="2.7.13.3" evidence="2"/>
<organism evidence="9 10">
    <name type="scientific">Nitrospira moscoviensis</name>
    <dbReference type="NCBI Taxonomy" id="42253"/>
    <lineage>
        <taxon>Bacteria</taxon>
        <taxon>Pseudomonadati</taxon>
        <taxon>Nitrospirota</taxon>
        <taxon>Nitrospiria</taxon>
        <taxon>Nitrospirales</taxon>
        <taxon>Nitrospiraceae</taxon>
        <taxon>Nitrospira</taxon>
    </lineage>
</organism>
<keyword evidence="7" id="KW-0472">Membrane</keyword>
<protein>
    <recommendedName>
        <fullName evidence="2">histidine kinase</fullName>
        <ecNumber evidence="2">2.7.13.3</ecNumber>
    </recommendedName>
</protein>
<dbReference type="Pfam" id="PF01590">
    <property type="entry name" value="GAF"/>
    <property type="match status" value="1"/>
</dbReference>
<dbReference type="InterPro" id="IPR004358">
    <property type="entry name" value="Sig_transdc_His_kin-like_C"/>
</dbReference>
<name>A0A0K2GBF4_NITMO</name>
<dbReference type="EMBL" id="CP011801">
    <property type="protein sequence ID" value="ALA58285.1"/>
    <property type="molecule type" value="Genomic_DNA"/>
</dbReference>
<dbReference type="InterPro" id="IPR005467">
    <property type="entry name" value="His_kinase_dom"/>
</dbReference>
<keyword evidence="3" id="KW-0597">Phosphoprotein</keyword>
<dbReference type="Pfam" id="PF02518">
    <property type="entry name" value="HATPase_c"/>
    <property type="match status" value="1"/>
</dbReference>
<evidence type="ECO:0000256" key="7">
    <source>
        <dbReference type="ARBA" id="ARBA00023136"/>
    </source>
</evidence>
<dbReference type="Pfam" id="PF00512">
    <property type="entry name" value="HisKA"/>
    <property type="match status" value="1"/>
</dbReference>
<dbReference type="InterPro" id="IPR050736">
    <property type="entry name" value="Sensor_HK_Regulatory"/>
</dbReference>
<dbReference type="CDD" id="cd16922">
    <property type="entry name" value="HATPase_EvgS-ArcB-TorS-like"/>
    <property type="match status" value="1"/>
</dbReference>
<dbReference type="SMART" id="SM00388">
    <property type="entry name" value="HisKA"/>
    <property type="match status" value="1"/>
</dbReference>
<dbReference type="SMART" id="SM00065">
    <property type="entry name" value="GAF"/>
    <property type="match status" value="1"/>
</dbReference>
<dbReference type="AlphaFoldDB" id="A0A0K2GBF4"/>
<dbReference type="PANTHER" id="PTHR43711">
    <property type="entry name" value="TWO-COMPONENT HISTIDINE KINASE"/>
    <property type="match status" value="1"/>
</dbReference>
<proteinExistence type="predicted"/>
<keyword evidence="10" id="KW-1185">Reference proteome</keyword>
<dbReference type="InterPro" id="IPR003018">
    <property type="entry name" value="GAF"/>
</dbReference>
<dbReference type="PANTHER" id="PTHR43711:SF31">
    <property type="entry name" value="HISTIDINE KINASE"/>
    <property type="match status" value="1"/>
</dbReference>
<evidence type="ECO:0000259" key="8">
    <source>
        <dbReference type="PROSITE" id="PS50109"/>
    </source>
</evidence>
<evidence type="ECO:0000256" key="2">
    <source>
        <dbReference type="ARBA" id="ARBA00012438"/>
    </source>
</evidence>
<keyword evidence="6" id="KW-0902">Two-component regulatory system</keyword>
<keyword evidence="4" id="KW-0808">Transferase</keyword>
<evidence type="ECO:0000256" key="1">
    <source>
        <dbReference type="ARBA" id="ARBA00000085"/>
    </source>
</evidence>
<dbReference type="PATRIC" id="fig|42253.5.peg.1836"/>
<dbReference type="PRINTS" id="PR00344">
    <property type="entry name" value="BCTRLSENSOR"/>
</dbReference>
<dbReference type="RefSeq" id="WP_053379476.1">
    <property type="nucleotide sequence ID" value="NZ_CP011801.1"/>
</dbReference>
<dbReference type="FunFam" id="1.10.287.130:FF:000001">
    <property type="entry name" value="Two-component sensor histidine kinase"/>
    <property type="match status" value="1"/>
</dbReference>
<dbReference type="InterPro" id="IPR003661">
    <property type="entry name" value="HisK_dim/P_dom"/>
</dbReference>
<accession>A0A0K2GBF4</accession>
<dbReference type="Gene3D" id="1.10.287.130">
    <property type="match status" value="1"/>
</dbReference>
<evidence type="ECO:0000313" key="10">
    <source>
        <dbReference type="Proteomes" id="UP000069205"/>
    </source>
</evidence>
<dbReference type="Proteomes" id="UP000069205">
    <property type="component" value="Chromosome"/>
</dbReference>
<dbReference type="STRING" id="42253.NITMOv2_1865"/>
<dbReference type="InterPro" id="IPR003594">
    <property type="entry name" value="HATPase_dom"/>
</dbReference>
<reference evidence="9 10" key="1">
    <citation type="journal article" date="2015" name="Proc. Natl. Acad. Sci. U.S.A.">
        <title>Expanded metabolic versatility of ubiquitous nitrite-oxidizing bacteria from the genus Nitrospira.</title>
        <authorList>
            <person name="Koch H."/>
            <person name="Lucker S."/>
            <person name="Albertsen M."/>
            <person name="Kitzinger K."/>
            <person name="Herbold C."/>
            <person name="Spieck E."/>
            <person name="Nielsen P.H."/>
            <person name="Wagner M."/>
            <person name="Daims H."/>
        </authorList>
    </citation>
    <scope>NUCLEOTIDE SEQUENCE [LARGE SCALE GENOMIC DNA]</scope>
    <source>
        <strain evidence="9 10">NSP M-1</strain>
    </source>
</reference>
<dbReference type="PROSITE" id="PS50109">
    <property type="entry name" value="HIS_KIN"/>
    <property type="match status" value="1"/>
</dbReference>
<dbReference type="SUPFAM" id="SSF55874">
    <property type="entry name" value="ATPase domain of HSP90 chaperone/DNA topoisomerase II/histidine kinase"/>
    <property type="match status" value="1"/>
</dbReference>
<keyword evidence="5" id="KW-0418">Kinase</keyword>